<dbReference type="InterPro" id="IPR000260">
    <property type="entry name" value="NADH4_N"/>
</dbReference>
<evidence type="ECO:0000256" key="3">
    <source>
        <dbReference type="ARBA" id="ARBA00009025"/>
    </source>
</evidence>
<dbReference type="GO" id="GO:0003954">
    <property type="term" value="F:NADH dehydrogenase activity"/>
    <property type="evidence" value="ECO:0007669"/>
    <property type="project" value="TreeGrafter"/>
</dbReference>
<geneLocation type="mitochondrion" evidence="20"/>
<keyword evidence="10 17" id="KW-0249">Electron transport</keyword>
<comment type="function">
    <text evidence="17">Core subunit of the mitochondrial membrane respiratory chain NADH dehydrogenase (Complex I) which catalyzes electron transfer from NADH through the respiratory chain, using ubiquinone as an electron acceptor. Essential for the catalytic activity and assembly of complex I.</text>
</comment>
<comment type="function">
    <text evidence="1">Core subunit of the mitochondrial membrane respiratory chain NADH dehydrogenase (Complex I) that is believed to belong to the minimal assembly required for catalysis. Complex I functions in the transfer of electrons from NADH to the respiratory chain. The immediate electron acceptor for the enzyme is believed to be ubiquinone.</text>
</comment>
<dbReference type="PANTHER" id="PTHR43507">
    <property type="entry name" value="NADH-UBIQUINONE OXIDOREDUCTASE CHAIN 4"/>
    <property type="match status" value="1"/>
</dbReference>
<evidence type="ECO:0000256" key="10">
    <source>
        <dbReference type="ARBA" id="ARBA00022982"/>
    </source>
</evidence>
<keyword evidence="12 17" id="KW-0520">NAD</keyword>
<reference evidence="20" key="1">
    <citation type="journal article" date="2022" name="Cladistics">
        <title>Diversification of the phytophagous lineages of true bugs (Insecta: Hemiptera: Heteroptera) shortly after that of the flowering plants.</title>
        <authorList>
            <person name="Ye F."/>
            <person name="Kment P."/>
            <person name="Redei D."/>
            <person name="Luo J.Y."/>
            <person name="Wang Y.H."/>
            <person name="Kuechler S.M."/>
            <person name="Zhang W.W."/>
            <person name="Chen P.P."/>
            <person name="Wu H.Y."/>
            <person name="Wu Y.Z."/>
            <person name="Sun X.Y."/>
            <person name="Ding L."/>
            <person name="Wang Y.R."/>
            <person name="Xie Q."/>
        </authorList>
    </citation>
    <scope>NUCLEOTIDE SEQUENCE</scope>
</reference>
<organism evidence="20">
    <name type="scientific">Oxycarenus lugubris</name>
    <dbReference type="NCBI Taxonomy" id="2813423"/>
    <lineage>
        <taxon>Eukaryota</taxon>
        <taxon>Metazoa</taxon>
        <taxon>Ecdysozoa</taxon>
        <taxon>Arthropoda</taxon>
        <taxon>Hexapoda</taxon>
        <taxon>Insecta</taxon>
        <taxon>Pterygota</taxon>
        <taxon>Neoptera</taxon>
        <taxon>Paraneoptera</taxon>
        <taxon>Hemiptera</taxon>
        <taxon>Heteroptera</taxon>
        <taxon>Panheteroptera</taxon>
        <taxon>Pentatomomorpha</taxon>
        <taxon>Lygaeoidea</taxon>
        <taxon>Oxycarenidae</taxon>
        <taxon>Oxycarenus</taxon>
    </lineage>
</organism>
<feature type="transmembrane region" description="Helical" evidence="17">
    <location>
        <begin position="176"/>
        <end position="197"/>
    </location>
</feature>
<dbReference type="Pfam" id="PF00361">
    <property type="entry name" value="Proton_antipo_M"/>
    <property type="match status" value="1"/>
</dbReference>
<dbReference type="GO" id="GO:0048039">
    <property type="term" value="F:ubiquinone binding"/>
    <property type="evidence" value="ECO:0007669"/>
    <property type="project" value="TreeGrafter"/>
</dbReference>
<evidence type="ECO:0000256" key="12">
    <source>
        <dbReference type="ARBA" id="ARBA00023027"/>
    </source>
</evidence>
<comment type="subcellular location">
    <subcellularLocation>
        <location evidence="2 17">Mitochondrion membrane</location>
        <topology evidence="2 17">Multi-pass membrane protein</topology>
    </subcellularLocation>
</comment>
<keyword evidence="8 17" id="KW-0812">Transmembrane</keyword>
<protein>
    <recommendedName>
        <fullName evidence="5 17">NADH-ubiquinone oxidoreductase chain 4</fullName>
        <ecNumber evidence="4 17">7.1.1.2</ecNumber>
    </recommendedName>
</protein>
<keyword evidence="9" id="KW-1278">Translocase</keyword>
<feature type="transmembrane region" description="Helical" evidence="17">
    <location>
        <begin position="7"/>
        <end position="34"/>
    </location>
</feature>
<comment type="catalytic activity">
    <reaction evidence="16 17">
        <text>a ubiquinone + NADH + 5 H(+)(in) = a ubiquinol + NAD(+) + 4 H(+)(out)</text>
        <dbReference type="Rhea" id="RHEA:29091"/>
        <dbReference type="Rhea" id="RHEA-COMP:9565"/>
        <dbReference type="Rhea" id="RHEA-COMP:9566"/>
        <dbReference type="ChEBI" id="CHEBI:15378"/>
        <dbReference type="ChEBI" id="CHEBI:16389"/>
        <dbReference type="ChEBI" id="CHEBI:17976"/>
        <dbReference type="ChEBI" id="CHEBI:57540"/>
        <dbReference type="ChEBI" id="CHEBI:57945"/>
        <dbReference type="EC" id="7.1.1.2"/>
    </reaction>
</comment>
<dbReference type="GO" id="GO:0031966">
    <property type="term" value="C:mitochondrial membrane"/>
    <property type="evidence" value="ECO:0007669"/>
    <property type="project" value="UniProtKB-SubCell"/>
</dbReference>
<evidence type="ECO:0000259" key="18">
    <source>
        <dbReference type="Pfam" id="PF00361"/>
    </source>
</evidence>
<dbReference type="GO" id="GO:0015990">
    <property type="term" value="P:electron transport coupled proton transport"/>
    <property type="evidence" value="ECO:0007669"/>
    <property type="project" value="TreeGrafter"/>
</dbReference>
<dbReference type="GO" id="GO:0042773">
    <property type="term" value="P:ATP synthesis coupled electron transport"/>
    <property type="evidence" value="ECO:0007669"/>
    <property type="project" value="InterPro"/>
</dbReference>
<feature type="transmembrane region" description="Helical" evidence="17">
    <location>
        <begin position="209"/>
        <end position="231"/>
    </location>
</feature>
<evidence type="ECO:0000256" key="17">
    <source>
        <dbReference type="RuleBase" id="RU003297"/>
    </source>
</evidence>
<evidence type="ECO:0000256" key="7">
    <source>
        <dbReference type="ARBA" id="ARBA00022660"/>
    </source>
</evidence>
<evidence type="ECO:0000256" key="1">
    <source>
        <dbReference type="ARBA" id="ARBA00003257"/>
    </source>
</evidence>
<feature type="domain" description="NADH:quinone oxidoreductase/Mrp antiporter transmembrane" evidence="18">
    <location>
        <begin position="101"/>
        <end position="383"/>
    </location>
</feature>
<keyword evidence="11 17" id="KW-1133">Transmembrane helix</keyword>
<evidence type="ECO:0000256" key="11">
    <source>
        <dbReference type="ARBA" id="ARBA00022989"/>
    </source>
</evidence>
<evidence type="ECO:0000256" key="4">
    <source>
        <dbReference type="ARBA" id="ARBA00012944"/>
    </source>
</evidence>
<dbReference type="PANTHER" id="PTHR43507:SF20">
    <property type="entry name" value="NADH-UBIQUINONE OXIDOREDUCTASE CHAIN 4"/>
    <property type="match status" value="1"/>
</dbReference>
<dbReference type="InterPro" id="IPR003918">
    <property type="entry name" value="NADH_UbQ_OxRdtase"/>
</dbReference>
<evidence type="ECO:0000259" key="19">
    <source>
        <dbReference type="Pfam" id="PF01059"/>
    </source>
</evidence>
<feature type="transmembrane region" description="Helical" evidence="17">
    <location>
        <begin position="107"/>
        <end position="127"/>
    </location>
</feature>
<feature type="transmembrane region" description="Helical" evidence="17">
    <location>
        <begin position="404"/>
        <end position="423"/>
    </location>
</feature>
<evidence type="ECO:0000256" key="15">
    <source>
        <dbReference type="ARBA" id="ARBA00023136"/>
    </source>
</evidence>
<feature type="transmembrane region" description="Helical" evidence="17">
    <location>
        <begin position="134"/>
        <end position="156"/>
    </location>
</feature>
<keyword evidence="7 17" id="KW-0679">Respiratory chain</keyword>
<comment type="similarity">
    <text evidence="3 17">Belongs to the complex I subunit 4 family.</text>
</comment>
<feature type="transmembrane region" description="Helical" evidence="17">
    <location>
        <begin position="294"/>
        <end position="315"/>
    </location>
</feature>
<sequence length="439" mass="50843">MMKMMTFLFLLIPLSCVMTVQVSLLIMMFFLLFILSNSYYSYFSYGYGLDIASYWMIMLTFLIVFLMILASYNYKFNNNYLKEFLSLMILMIIILMSSFMASNLFLFYILFESIMIPTLFLIFGWGYQPERLLAGFYLLFYTLFASLPMLISIFYINSSSGSLFYYLISFNCNFYLYLTLILAFLISMPMFFFHFWLPKAHVEAPVSGSMVLAGILLKLGGYGLYRVFLFINMYSVFFNYLWVIISLLGSVIVGILCLSQVDIKSMIAYSSVSHMALVIGGIMSMNWYGMWGSFIVMLGHGLCSSGMFALANSVYERTHSRMLMINKGFFVFMPSMTLFWFLLSINNMASPPSLNLMGEIFLINSLLGWSFSSMLFLAMTSFLSCCYTIYLYSLTQHGSMYSGLNFSFLGSVREFLLFFFHWLPLNLLFMKSDVFTLWI</sequence>
<feature type="transmembrane region" description="Helical" evidence="17">
    <location>
        <begin position="54"/>
        <end position="72"/>
    </location>
</feature>
<dbReference type="Pfam" id="PF01059">
    <property type="entry name" value="Oxidored_q5_N"/>
    <property type="match status" value="1"/>
</dbReference>
<keyword evidence="13 17" id="KW-0830">Ubiquinone</keyword>
<dbReference type="PRINTS" id="PR01437">
    <property type="entry name" value="NUOXDRDTASE4"/>
</dbReference>
<feature type="transmembrane region" description="Helical" evidence="17">
    <location>
        <begin position="266"/>
        <end position="288"/>
    </location>
</feature>
<feature type="domain" description="NADH:ubiquinone oxidoreductase chain 4 N-terminal" evidence="19">
    <location>
        <begin position="1"/>
        <end position="96"/>
    </location>
</feature>
<dbReference type="EC" id="7.1.1.2" evidence="4 17"/>
<evidence type="ECO:0000256" key="16">
    <source>
        <dbReference type="ARBA" id="ARBA00049551"/>
    </source>
</evidence>
<feature type="transmembrane region" description="Helical" evidence="17">
    <location>
        <begin position="237"/>
        <end position="259"/>
    </location>
</feature>
<dbReference type="GO" id="GO:0008137">
    <property type="term" value="F:NADH dehydrogenase (ubiquinone) activity"/>
    <property type="evidence" value="ECO:0007669"/>
    <property type="project" value="UniProtKB-UniRule"/>
</dbReference>
<keyword evidence="15 17" id="KW-0472">Membrane</keyword>
<evidence type="ECO:0000256" key="9">
    <source>
        <dbReference type="ARBA" id="ARBA00022967"/>
    </source>
</evidence>
<evidence type="ECO:0000256" key="8">
    <source>
        <dbReference type="ARBA" id="ARBA00022692"/>
    </source>
</evidence>
<evidence type="ECO:0000256" key="6">
    <source>
        <dbReference type="ARBA" id="ARBA00022448"/>
    </source>
</evidence>
<evidence type="ECO:0000256" key="14">
    <source>
        <dbReference type="ARBA" id="ARBA00023128"/>
    </source>
</evidence>
<dbReference type="InterPro" id="IPR001750">
    <property type="entry name" value="ND/Mrp_TM"/>
</dbReference>
<keyword evidence="14 17" id="KW-0496">Mitochondrion</keyword>
<accession>A0A8T9ZYT3</accession>
<evidence type="ECO:0000313" key="20">
    <source>
        <dbReference type="EMBL" id="UPL66071.1"/>
    </source>
</evidence>
<feature type="transmembrane region" description="Helical" evidence="17">
    <location>
        <begin position="84"/>
        <end position="101"/>
    </location>
</feature>
<feature type="transmembrane region" description="Helical" evidence="17">
    <location>
        <begin position="366"/>
        <end position="392"/>
    </location>
</feature>
<feature type="transmembrane region" description="Helical" evidence="17">
    <location>
        <begin position="327"/>
        <end position="346"/>
    </location>
</feature>
<dbReference type="EMBL" id="MW619706">
    <property type="protein sequence ID" value="UPL66071.1"/>
    <property type="molecule type" value="Genomic_DNA"/>
</dbReference>
<evidence type="ECO:0000256" key="13">
    <source>
        <dbReference type="ARBA" id="ARBA00023075"/>
    </source>
</evidence>
<dbReference type="AlphaFoldDB" id="A0A8T9ZYT3"/>
<evidence type="ECO:0000256" key="2">
    <source>
        <dbReference type="ARBA" id="ARBA00004225"/>
    </source>
</evidence>
<name>A0A8T9ZYT3_9HEMI</name>
<keyword evidence="6 17" id="KW-0813">Transport</keyword>
<proteinExistence type="inferred from homology"/>
<evidence type="ECO:0000256" key="5">
    <source>
        <dbReference type="ARBA" id="ARBA00021006"/>
    </source>
</evidence>